<accession>A0ABR0MS82</accession>
<reference evidence="2 3" key="1">
    <citation type="submission" date="2023-03" db="EMBL/GenBank/DDBJ databases">
        <title>WGS of Gossypium arboreum.</title>
        <authorList>
            <person name="Yu D."/>
        </authorList>
    </citation>
    <scope>NUCLEOTIDE SEQUENCE [LARGE SCALE GENOMIC DNA]</scope>
    <source>
        <tissue evidence="2">Leaf</tissue>
    </source>
</reference>
<dbReference type="InterPro" id="IPR012337">
    <property type="entry name" value="RNaseH-like_sf"/>
</dbReference>
<name>A0ABR0MS82_GOSAR</name>
<proteinExistence type="predicted"/>
<gene>
    <name evidence="2" type="ORF">PVK06_044806</name>
</gene>
<dbReference type="PANTHER" id="PTHR47723">
    <property type="entry name" value="OS05G0353850 PROTEIN"/>
    <property type="match status" value="1"/>
</dbReference>
<dbReference type="InterPro" id="IPR002156">
    <property type="entry name" value="RNaseH_domain"/>
</dbReference>
<dbReference type="CDD" id="cd06222">
    <property type="entry name" value="RNase_H_like"/>
    <property type="match status" value="1"/>
</dbReference>
<organism evidence="2 3">
    <name type="scientific">Gossypium arboreum</name>
    <name type="common">Tree cotton</name>
    <name type="synonym">Gossypium nanking</name>
    <dbReference type="NCBI Taxonomy" id="29729"/>
    <lineage>
        <taxon>Eukaryota</taxon>
        <taxon>Viridiplantae</taxon>
        <taxon>Streptophyta</taxon>
        <taxon>Embryophyta</taxon>
        <taxon>Tracheophyta</taxon>
        <taxon>Spermatophyta</taxon>
        <taxon>Magnoliopsida</taxon>
        <taxon>eudicotyledons</taxon>
        <taxon>Gunneridae</taxon>
        <taxon>Pentapetalae</taxon>
        <taxon>rosids</taxon>
        <taxon>malvids</taxon>
        <taxon>Malvales</taxon>
        <taxon>Malvaceae</taxon>
        <taxon>Malvoideae</taxon>
        <taxon>Gossypium</taxon>
    </lineage>
</organism>
<sequence length="166" mass="18996">MNARMYFTYFEIVLQPESYGIVLFQKKDDPDSNWVILKSDGSVRFDDGFAAAGRFLSDHNDGWIIGYCRYLGNCTVVEAELWGILDGLNLILNRSLEKVVIQTDSIEAVNAIQEDIQGYLILLLSEESLIFLKLLISGRFNIFLVKKIQSQTVWPNQFILEDLGYD</sequence>
<dbReference type="PANTHER" id="PTHR47723:SF19">
    <property type="entry name" value="POLYNUCLEOTIDYL TRANSFERASE, RIBONUCLEASE H-LIKE SUPERFAMILY PROTEIN"/>
    <property type="match status" value="1"/>
</dbReference>
<dbReference type="InterPro" id="IPR044730">
    <property type="entry name" value="RNase_H-like_dom_plant"/>
</dbReference>
<dbReference type="Proteomes" id="UP001358586">
    <property type="component" value="Chromosome 12"/>
</dbReference>
<evidence type="ECO:0000259" key="1">
    <source>
        <dbReference type="Pfam" id="PF13456"/>
    </source>
</evidence>
<dbReference type="SUPFAM" id="SSF53098">
    <property type="entry name" value="Ribonuclease H-like"/>
    <property type="match status" value="1"/>
</dbReference>
<protein>
    <recommendedName>
        <fullName evidence="1">RNase H type-1 domain-containing protein</fullName>
    </recommendedName>
</protein>
<keyword evidence="3" id="KW-1185">Reference proteome</keyword>
<dbReference type="EMBL" id="JARKNE010000012">
    <property type="protein sequence ID" value="KAK5776841.1"/>
    <property type="molecule type" value="Genomic_DNA"/>
</dbReference>
<dbReference type="InterPro" id="IPR036397">
    <property type="entry name" value="RNaseH_sf"/>
</dbReference>
<evidence type="ECO:0000313" key="2">
    <source>
        <dbReference type="EMBL" id="KAK5776841.1"/>
    </source>
</evidence>
<dbReference type="Gene3D" id="3.30.420.10">
    <property type="entry name" value="Ribonuclease H-like superfamily/Ribonuclease H"/>
    <property type="match status" value="1"/>
</dbReference>
<evidence type="ECO:0000313" key="3">
    <source>
        <dbReference type="Proteomes" id="UP001358586"/>
    </source>
</evidence>
<dbReference type="InterPro" id="IPR053151">
    <property type="entry name" value="RNase_H-like"/>
</dbReference>
<comment type="caution">
    <text evidence="2">The sequence shown here is derived from an EMBL/GenBank/DDBJ whole genome shotgun (WGS) entry which is preliminary data.</text>
</comment>
<dbReference type="Pfam" id="PF13456">
    <property type="entry name" value="RVT_3"/>
    <property type="match status" value="1"/>
</dbReference>
<feature type="domain" description="RNase H type-1" evidence="1">
    <location>
        <begin position="39"/>
        <end position="115"/>
    </location>
</feature>